<name>A0ABU2J6W8_9ACTN</name>
<sequence>MTYTGEVGVGGPVDQRELPGLSVAKVAVGSMSNNAYLLRCTATGEALLIDAAAEPERLAEFVHLGGVPASAVVTTHQHGDHWQALAAVVAQTGARTMAGADDAGGIPVQTDRLLHHGDTVHVGNAELAVITLRGHTPGSVALYYQDPEGTGHLFTGDSLFPGGPGRTTSPVDFISLMDDLEQRVFGVYEDSTWVYPGHGNDTTLGAERGSLAEWRARGW</sequence>
<dbReference type="EMBL" id="JAVREH010000004">
    <property type="protein sequence ID" value="MDT0260732.1"/>
    <property type="molecule type" value="Genomic_DNA"/>
</dbReference>
<dbReference type="Gene3D" id="3.60.15.10">
    <property type="entry name" value="Ribonuclease Z/Hydroxyacylglutathione hydrolase-like"/>
    <property type="match status" value="1"/>
</dbReference>
<dbReference type="RefSeq" id="WP_311421885.1">
    <property type="nucleotide sequence ID" value="NZ_JAVREH010000004.1"/>
</dbReference>
<dbReference type="Pfam" id="PF00753">
    <property type="entry name" value="Lactamase_B"/>
    <property type="match status" value="1"/>
</dbReference>
<dbReference type="CDD" id="cd06262">
    <property type="entry name" value="metallo-hydrolase-like_MBL-fold"/>
    <property type="match status" value="1"/>
</dbReference>
<dbReference type="Proteomes" id="UP001183176">
    <property type="component" value="Unassembled WGS sequence"/>
</dbReference>
<accession>A0ABU2J6W8</accession>
<organism evidence="2 3">
    <name type="scientific">Jatrophihabitans lederbergiae</name>
    <dbReference type="NCBI Taxonomy" id="3075547"/>
    <lineage>
        <taxon>Bacteria</taxon>
        <taxon>Bacillati</taxon>
        <taxon>Actinomycetota</taxon>
        <taxon>Actinomycetes</taxon>
        <taxon>Jatrophihabitantales</taxon>
        <taxon>Jatrophihabitantaceae</taxon>
        <taxon>Jatrophihabitans</taxon>
    </lineage>
</organism>
<evidence type="ECO:0000259" key="1">
    <source>
        <dbReference type="SMART" id="SM00849"/>
    </source>
</evidence>
<reference evidence="3" key="1">
    <citation type="submission" date="2023-07" db="EMBL/GenBank/DDBJ databases">
        <title>30 novel species of actinomycetes from the DSMZ collection.</title>
        <authorList>
            <person name="Nouioui I."/>
        </authorList>
    </citation>
    <scope>NUCLEOTIDE SEQUENCE [LARGE SCALE GENOMIC DNA]</scope>
    <source>
        <strain evidence="3">DSM 44399</strain>
    </source>
</reference>
<gene>
    <name evidence="2" type="ORF">RM423_04920</name>
</gene>
<dbReference type="InterPro" id="IPR051453">
    <property type="entry name" value="MBL_Glyoxalase_II"/>
</dbReference>
<dbReference type="InterPro" id="IPR001279">
    <property type="entry name" value="Metallo-B-lactamas"/>
</dbReference>
<dbReference type="InterPro" id="IPR036866">
    <property type="entry name" value="RibonucZ/Hydroxyglut_hydro"/>
</dbReference>
<comment type="caution">
    <text evidence="2">The sequence shown here is derived from an EMBL/GenBank/DDBJ whole genome shotgun (WGS) entry which is preliminary data.</text>
</comment>
<protein>
    <submittedName>
        <fullName evidence="2">MBL fold metallo-hydrolase</fullName>
    </submittedName>
</protein>
<dbReference type="PANTHER" id="PTHR46233">
    <property type="entry name" value="HYDROXYACYLGLUTATHIONE HYDROLASE GLOC"/>
    <property type="match status" value="1"/>
</dbReference>
<dbReference type="PANTHER" id="PTHR46233:SF1">
    <property type="entry name" value="CONSERVED PROTEIN"/>
    <property type="match status" value="1"/>
</dbReference>
<dbReference type="SUPFAM" id="SSF56281">
    <property type="entry name" value="Metallo-hydrolase/oxidoreductase"/>
    <property type="match status" value="1"/>
</dbReference>
<keyword evidence="3" id="KW-1185">Reference proteome</keyword>
<evidence type="ECO:0000313" key="2">
    <source>
        <dbReference type="EMBL" id="MDT0260732.1"/>
    </source>
</evidence>
<evidence type="ECO:0000313" key="3">
    <source>
        <dbReference type="Proteomes" id="UP001183176"/>
    </source>
</evidence>
<feature type="domain" description="Metallo-beta-lactamase" evidence="1">
    <location>
        <begin position="32"/>
        <end position="198"/>
    </location>
</feature>
<proteinExistence type="predicted"/>
<dbReference type="SMART" id="SM00849">
    <property type="entry name" value="Lactamase_B"/>
    <property type="match status" value="1"/>
</dbReference>